<feature type="transmembrane region" description="Helical" evidence="1">
    <location>
        <begin position="34"/>
        <end position="56"/>
    </location>
</feature>
<feature type="transmembrane region" description="Helical" evidence="1">
    <location>
        <begin position="6"/>
        <end position="22"/>
    </location>
</feature>
<evidence type="ECO:0000313" key="2">
    <source>
        <dbReference type="EMBL" id="JAW13607.1"/>
    </source>
</evidence>
<dbReference type="AlphaFoldDB" id="A0A224XM96"/>
<feature type="transmembrane region" description="Helical" evidence="1">
    <location>
        <begin position="126"/>
        <end position="145"/>
    </location>
</feature>
<dbReference type="EMBL" id="GFTR01002819">
    <property type="protein sequence ID" value="JAW13607.1"/>
    <property type="molecule type" value="Transcribed_RNA"/>
</dbReference>
<name>A0A224XM96_9HEMI</name>
<keyword evidence="1" id="KW-0812">Transmembrane</keyword>
<evidence type="ECO:0000256" key="1">
    <source>
        <dbReference type="SAM" id="Phobius"/>
    </source>
</evidence>
<reference evidence="2" key="1">
    <citation type="journal article" date="2018" name="PLoS Negl. Trop. Dis.">
        <title>An insight into the salivary gland and fat body transcriptome of Panstrongylus lignarius (Hemiptera: Heteroptera), the main vector of Chagas disease in Peru.</title>
        <authorList>
            <person name="Nevoa J.C."/>
            <person name="Mendes M.T."/>
            <person name="da Silva M.V."/>
            <person name="Soares S.C."/>
            <person name="Oliveira C.J.F."/>
            <person name="Ribeiro J.M.C."/>
        </authorList>
    </citation>
    <scope>NUCLEOTIDE SEQUENCE</scope>
</reference>
<organism evidence="2">
    <name type="scientific">Panstrongylus lignarius</name>
    <dbReference type="NCBI Taxonomy" id="156445"/>
    <lineage>
        <taxon>Eukaryota</taxon>
        <taxon>Metazoa</taxon>
        <taxon>Ecdysozoa</taxon>
        <taxon>Arthropoda</taxon>
        <taxon>Hexapoda</taxon>
        <taxon>Insecta</taxon>
        <taxon>Pterygota</taxon>
        <taxon>Neoptera</taxon>
        <taxon>Paraneoptera</taxon>
        <taxon>Hemiptera</taxon>
        <taxon>Heteroptera</taxon>
        <taxon>Panheteroptera</taxon>
        <taxon>Cimicomorpha</taxon>
        <taxon>Reduviidae</taxon>
        <taxon>Triatominae</taxon>
        <taxon>Panstrongylus</taxon>
    </lineage>
</organism>
<keyword evidence="1" id="KW-1133">Transmembrane helix</keyword>
<accession>A0A224XM96</accession>
<protein>
    <submittedName>
        <fullName evidence="2">Uncharacterized protein</fullName>
    </submittedName>
</protein>
<proteinExistence type="predicted"/>
<sequence length="169" mass="18451">MLSESSFQVTFTFSIMLSVSFLQQSTSALLFSALLRFFIPISSSTGTSLTALTAFIKFPSTSTGPNVEVFKVAVASPFMARPHFEFELFVEEVRTAVVCSFFNLVSSVTDGESALSMTAFKLFSSLPLFGFLVVTFAVTNLFFFIHSCSILSTANFNITSNPLFIGVMT</sequence>
<keyword evidence="1" id="KW-0472">Membrane</keyword>